<dbReference type="Proteomes" id="UP000799766">
    <property type="component" value="Unassembled WGS sequence"/>
</dbReference>
<evidence type="ECO:0000313" key="8">
    <source>
        <dbReference type="Proteomes" id="UP000799766"/>
    </source>
</evidence>
<reference evidence="7" key="1">
    <citation type="journal article" date="2020" name="Stud. Mycol.">
        <title>101 Dothideomycetes genomes: a test case for predicting lifestyles and emergence of pathogens.</title>
        <authorList>
            <person name="Haridas S."/>
            <person name="Albert R."/>
            <person name="Binder M."/>
            <person name="Bloem J."/>
            <person name="Labutti K."/>
            <person name="Salamov A."/>
            <person name="Andreopoulos B."/>
            <person name="Baker S."/>
            <person name="Barry K."/>
            <person name="Bills G."/>
            <person name="Bluhm B."/>
            <person name="Cannon C."/>
            <person name="Castanera R."/>
            <person name="Culley D."/>
            <person name="Daum C."/>
            <person name="Ezra D."/>
            <person name="Gonzalez J."/>
            <person name="Henrissat B."/>
            <person name="Kuo A."/>
            <person name="Liang C."/>
            <person name="Lipzen A."/>
            <person name="Lutzoni F."/>
            <person name="Magnuson J."/>
            <person name="Mondo S."/>
            <person name="Nolan M."/>
            <person name="Ohm R."/>
            <person name="Pangilinan J."/>
            <person name="Park H.-J."/>
            <person name="Ramirez L."/>
            <person name="Alfaro M."/>
            <person name="Sun H."/>
            <person name="Tritt A."/>
            <person name="Yoshinaga Y."/>
            <person name="Zwiers L.-H."/>
            <person name="Turgeon B."/>
            <person name="Goodwin S."/>
            <person name="Spatafora J."/>
            <person name="Crous P."/>
            <person name="Grigoriev I."/>
        </authorList>
    </citation>
    <scope>NUCLEOTIDE SEQUENCE</scope>
    <source>
        <strain evidence="7">ATCC 16933</strain>
    </source>
</reference>
<dbReference type="PANTHER" id="PTHR48208">
    <property type="entry name" value="CENTROMERE PROTEIN I"/>
    <property type="match status" value="1"/>
</dbReference>
<evidence type="ECO:0000256" key="3">
    <source>
        <dbReference type="ARBA" id="ARBA00005470"/>
    </source>
</evidence>
<evidence type="ECO:0000256" key="6">
    <source>
        <dbReference type="ARBA" id="ARBA00023328"/>
    </source>
</evidence>
<organism evidence="7 8">
    <name type="scientific">Lineolata rhizophorae</name>
    <dbReference type="NCBI Taxonomy" id="578093"/>
    <lineage>
        <taxon>Eukaryota</taxon>
        <taxon>Fungi</taxon>
        <taxon>Dikarya</taxon>
        <taxon>Ascomycota</taxon>
        <taxon>Pezizomycotina</taxon>
        <taxon>Dothideomycetes</taxon>
        <taxon>Dothideomycetes incertae sedis</taxon>
        <taxon>Lineolatales</taxon>
        <taxon>Lineolataceae</taxon>
        <taxon>Lineolata</taxon>
    </lineage>
</organism>
<dbReference type="GO" id="GO:0000070">
    <property type="term" value="P:mitotic sister chromatid segregation"/>
    <property type="evidence" value="ECO:0007669"/>
    <property type="project" value="TreeGrafter"/>
</dbReference>
<dbReference type="GO" id="GO:0005634">
    <property type="term" value="C:nucleus"/>
    <property type="evidence" value="ECO:0007669"/>
    <property type="project" value="UniProtKB-SubCell"/>
</dbReference>
<keyword evidence="4" id="KW-0158">Chromosome</keyword>
<name>A0A6A6NRU2_9PEZI</name>
<evidence type="ECO:0000256" key="1">
    <source>
        <dbReference type="ARBA" id="ARBA00004123"/>
    </source>
</evidence>
<proteinExistence type="inferred from homology"/>
<comment type="similarity">
    <text evidence="3">Belongs to the CENP-I/CTF3 family.</text>
</comment>
<gene>
    <name evidence="7" type="ORF">BDY21DRAFT_381461</name>
</gene>
<evidence type="ECO:0000313" key="7">
    <source>
        <dbReference type="EMBL" id="KAF2454485.1"/>
    </source>
</evidence>
<comment type="subcellular location">
    <subcellularLocation>
        <location evidence="2">Chromosome</location>
        <location evidence="2">Centromere</location>
    </subcellularLocation>
    <subcellularLocation>
        <location evidence="1">Nucleus</location>
    </subcellularLocation>
</comment>
<evidence type="ECO:0000256" key="2">
    <source>
        <dbReference type="ARBA" id="ARBA00004584"/>
    </source>
</evidence>
<dbReference type="InterPro" id="IPR012485">
    <property type="entry name" value="CENP-I"/>
</dbReference>
<dbReference type="PANTHER" id="PTHR48208:SF2">
    <property type="entry name" value="CENTROMERE PROTEIN I"/>
    <property type="match status" value="1"/>
</dbReference>
<keyword evidence="5" id="KW-0539">Nucleus</keyword>
<dbReference type="Pfam" id="PF07778">
    <property type="entry name" value="CENP-I"/>
    <property type="match status" value="1"/>
</dbReference>
<dbReference type="GO" id="GO:0000939">
    <property type="term" value="C:inner kinetochore"/>
    <property type="evidence" value="ECO:0007669"/>
    <property type="project" value="TreeGrafter"/>
</dbReference>
<dbReference type="EMBL" id="MU001691">
    <property type="protein sequence ID" value="KAF2454485.1"/>
    <property type="molecule type" value="Genomic_DNA"/>
</dbReference>
<keyword evidence="8" id="KW-1185">Reference proteome</keyword>
<dbReference type="GO" id="GO:0034080">
    <property type="term" value="P:CENP-A containing chromatin assembly"/>
    <property type="evidence" value="ECO:0007669"/>
    <property type="project" value="TreeGrafter"/>
</dbReference>
<accession>A0A6A6NRU2</accession>
<evidence type="ECO:0000256" key="4">
    <source>
        <dbReference type="ARBA" id="ARBA00022454"/>
    </source>
</evidence>
<evidence type="ECO:0000256" key="5">
    <source>
        <dbReference type="ARBA" id="ARBA00023242"/>
    </source>
</evidence>
<sequence length="725" mass="80444">MSADSSSGDDDDGRIASLRAALDAIDYASRVPARQRRGGAARLRAAVDFACQHAASRGLLPEELESVVDVVAVRSHLDQASCTALVRALYPAATVSAEVVVGVVGCFGQGATKPPPAVQAALARWLVNVHHVLEDPRSLACLYGVLFGLLDMISLRSPLCHLLSLLTRRKHVRPYRIQYLLELTRQLGPDPHLAGLLRVYKDYYPDIILGTPHSTKHPFSSKTDAEWRNKLRTIQEANSTHISSTEADSGFRMKRQNGHNSKGSILPELHTFYARETSVTLEEIDGVDRFVDNLERIELPNQLAASFRDPLLQKYLTLNPSKIASQRIELWLSQVFQDELECLRDGGGASAHLTEVLSALLKYTEYTNVIPPVAKNFLQRYLFLWDGTSNVKETTGLLSYLPVLPFEEIRRSFLDPLQRAISANPRAPGIIFTFFGDLIHNWVVLMISDPDSFDMVEETPRQSFVRLYEHASTVALSILSSAPDVHIPTTSAILTFYESATYAVSTSYASHSAVLPILCPPPHLIYLFLFSASAAELSRLCALLATIKRTYEVSLGHAITHSPADLAAFNGYLMDACNILWRARALLASDANAKGCLFPPRLLPPLQDYVARRDRDYGLAAFFGLSHNALLAGMAAAAFRRVEVERHALERGSVEEQDEDGDEDWTWHAGPVTQRSLVVLEKDGGAAVSWREYRVEVLRWLEERALGGVKELMYATMKDLMRVNA</sequence>
<keyword evidence="6" id="KW-0137">Centromere</keyword>
<dbReference type="CDD" id="cd22647">
    <property type="entry name" value="CTF3_NTD_HEAT"/>
    <property type="match status" value="1"/>
</dbReference>
<protein>
    <submittedName>
        <fullName evidence="7">Mis6-domain-containing protein</fullName>
    </submittedName>
</protein>
<dbReference type="OrthoDB" id="6347512at2759"/>
<dbReference type="AlphaFoldDB" id="A0A6A6NRU2"/>